<keyword evidence="2" id="KW-1185">Reference proteome</keyword>
<dbReference type="Gene3D" id="3.30.70.141">
    <property type="entry name" value="Nucleoside diphosphate kinase-like domain"/>
    <property type="match status" value="1"/>
</dbReference>
<sequence length="56" mass="6101">EIARFLRPETLRAKFGVSKVRNAVHCTDLPDDGELEDTSVVHIIVAAWAAIPATLS</sequence>
<feature type="non-terminal residue" evidence="1">
    <location>
        <position position="1"/>
    </location>
</feature>
<dbReference type="EMBL" id="QNGE01000861">
    <property type="protein sequence ID" value="KAA3679065.1"/>
    <property type="molecule type" value="Genomic_DNA"/>
</dbReference>
<gene>
    <name evidence="1" type="ORF">DEA37_0004354</name>
</gene>
<accession>A0A5J4NTR2</accession>
<evidence type="ECO:0000313" key="2">
    <source>
        <dbReference type="Proteomes" id="UP000324629"/>
    </source>
</evidence>
<dbReference type="InterPro" id="IPR036850">
    <property type="entry name" value="NDK-like_dom_sf"/>
</dbReference>
<dbReference type="AlphaFoldDB" id="A0A5J4NTR2"/>
<dbReference type="SUPFAM" id="SSF54919">
    <property type="entry name" value="Nucleoside diphosphate kinase, NDK"/>
    <property type="match status" value="1"/>
</dbReference>
<evidence type="ECO:0008006" key="3">
    <source>
        <dbReference type="Google" id="ProtNLM"/>
    </source>
</evidence>
<organism evidence="1 2">
    <name type="scientific">Paragonimus westermani</name>
    <dbReference type="NCBI Taxonomy" id="34504"/>
    <lineage>
        <taxon>Eukaryota</taxon>
        <taxon>Metazoa</taxon>
        <taxon>Spiralia</taxon>
        <taxon>Lophotrochozoa</taxon>
        <taxon>Platyhelminthes</taxon>
        <taxon>Trematoda</taxon>
        <taxon>Digenea</taxon>
        <taxon>Plagiorchiida</taxon>
        <taxon>Troglotremata</taxon>
        <taxon>Troglotrematidae</taxon>
        <taxon>Paragonimus</taxon>
    </lineage>
</organism>
<name>A0A5J4NTR2_9TREM</name>
<dbReference type="Proteomes" id="UP000324629">
    <property type="component" value="Unassembled WGS sequence"/>
</dbReference>
<evidence type="ECO:0000313" key="1">
    <source>
        <dbReference type="EMBL" id="KAA3679065.1"/>
    </source>
</evidence>
<reference evidence="1 2" key="1">
    <citation type="journal article" date="2019" name="Gigascience">
        <title>Whole-genome sequence of the oriental lung fluke Paragonimus westermani.</title>
        <authorList>
            <person name="Oey H."/>
            <person name="Zakrzewski M."/>
            <person name="Narain K."/>
            <person name="Devi K.R."/>
            <person name="Agatsuma T."/>
            <person name="Nawaratna S."/>
            <person name="Gobert G.N."/>
            <person name="Jones M.K."/>
            <person name="Ragan M.A."/>
            <person name="McManus D.P."/>
            <person name="Krause L."/>
        </authorList>
    </citation>
    <scope>NUCLEOTIDE SEQUENCE [LARGE SCALE GENOMIC DNA]</scope>
    <source>
        <strain evidence="1 2">IND2009</strain>
    </source>
</reference>
<proteinExistence type="predicted"/>
<comment type="caution">
    <text evidence="1">The sequence shown here is derived from an EMBL/GenBank/DDBJ whole genome shotgun (WGS) entry which is preliminary data.</text>
</comment>
<protein>
    <recommendedName>
        <fullName evidence="3">Nucleoside diphosphate kinase-like domain-containing protein</fullName>
    </recommendedName>
</protein>